<sequence length="42" mass="4813">MKRIISNFSLCILHNPHGSDVTAIERFILKAVETFITHTVQM</sequence>
<dbReference type="EMBL" id="ABZS01000092">
    <property type="protein sequence ID" value="EEP60466.1"/>
    <property type="molecule type" value="Genomic_DNA"/>
</dbReference>
<protein>
    <submittedName>
        <fullName evidence="1">Uncharacterized protein</fullName>
    </submittedName>
</protein>
<name>C4FKD8_9AQUI</name>
<dbReference type="Proteomes" id="UP000005540">
    <property type="component" value="Unassembled WGS sequence"/>
</dbReference>
<evidence type="ECO:0000313" key="1">
    <source>
        <dbReference type="EMBL" id="EEP60466.1"/>
    </source>
</evidence>
<organism evidence="1 2">
    <name type="scientific">Sulfurihydrogenibium yellowstonense SS-5</name>
    <dbReference type="NCBI Taxonomy" id="432331"/>
    <lineage>
        <taxon>Bacteria</taxon>
        <taxon>Pseudomonadati</taxon>
        <taxon>Aquificota</taxon>
        <taxon>Aquificia</taxon>
        <taxon>Aquificales</taxon>
        <taxon>Hydrogenothermaceae</taxon>
        <taxon>Sulfurihydrogenibium</taxon>
    </lineage>
</organism>
<comment type="caution">
    <text evidence="1">The sequence shown here is derived from an EMBL/GenBank/DDBJ whole genome shotgun (WGS) entry which is preliminary data.</text>
</comment>
<accession>C4FKD8</accession>
<gene>
    <name evidence="1" type="ORF">SULYE_1038</name>
</gene>
<evidence type="ECO:0000313" key="2">
    <source>
        <dbReference type="Proteomes" id="UP000005540"/>
    </source>
</evidence>
<reference evidence="1 2" key="1">
    <citation type="submission" date="2009-04" db="EMBL/GenBank/DDBJ databases">
        <authorList>
            <person name="Reysenbach A.-L."/>
            <person name="Heidelberg J.F."/>
            <person name="Nelson W.C."/>
        </authorList>
    </citation>
    <scope>NUCLEOTIDE SEQUENCE [LARGE SCALE GENOMIC DNA]</scope>
    <source>
        <strain evidence="1 2">SS-5</strain>
    </source>
</reference>
<keyword evidence="2" id="KW-1185">Reference proteome</keyword>
<proteinExistence type="predicted"/>
<dbReference type="AlphaFoldDB" id="C4FKD8"/>